<evidence type="ECO:0000313" key="3">
    <source>
        <dbReference type="Proteomes" id="UP000271974"/>
    </source>
</evidence>
<dbReference type="EMBL" id="RQTK01001610">
    <property type="protein sequence ID" value="RUS69671.1"/>
    <property type="molecule type" value="Genomic_DNA"/>
</dbReference>
<dbReference type="SUPFAM" id="SSF56317">
    <property type="entry name" value="Carbon-nitrogen hydrolase"/>
    <property type="match status" value="1"/>
</dbReference>
<evidence type="ECO:0000259" key="1">
    <source>
        <dbReference type="PROSITE" id="PS50263"/>
    </source>
</evidence>
<dbReference type="STRING" id="188477.A0A3S0Z325"/>
<dbReference type="PANTHER" id="PTHR47799:SF1">
    <property type="entry name" value="OMEGA-AMIDASE YAFV"/>
    <property type="match status" value="1"/>
</dbReference>
<dbReference type="GO" id="GO:0050152">
    <property type="term" value="F:omega-amidase activity"/>
    <property type="evidence" value="ECO:0007669"/>
    <property type="project" value="TreeGrafter"/>
</dbReference>
<dbReference type="InterPro" id="IPR003010">
    <property type="entry name" value="C-N_Hydrolase"/>
</dbReference>
<dbReference type="AlphaFoldDB" id="A0A3S0Z325"/>
<proteinExistence type="predicted"/>
<dbReference type="Proteomes" id="UP000271974">
    <property type="component" value="Unassembled WGS sequence"/>
</dbReference>
<dbReference type="Pfam" id="PF00795">
    <property type="entry name" value="CN_hydrolase"/>
    <property type="match status" value="1"/>
</dbReference>
<dbReference type="PANTHER" id="PTHR47799">
    <property type="entry name" value="OMEGA-AMIDASE YAFV"/>
    <property type="match status" value="1"/>
</dbReference>
<protein>
    <recommendedName>
        <fullName evidence="1">CN hydrolase domain-containing protein</fullName>
    </recommendedName>
</protein>
<gene>
    <name evidence="2" type="ORF">EGW08_022576</name>
</gene>
<dbReference type="InterPro" id="IPR052737">
    <property type="entry name" value="Omega-amidase_YafV"/>
</dbReference>
<evidence type="ECO:0000313" key="2">
    <source>
        <dbReference type="EMBL" id="RUS69671.1"/>
    </source>
</evidence>
<keyword evidence="3" id="KW-1185">Reference proteome</keyword>
<dbReference type="PROSITE" id="PS50263">
    <property type="entry name" value="CN_HYDROLASE"/>
    <property type="match status" value="1"/>
</dbReference>
<feature type="domain" description="CN hydrolase" evidence="1">
    <location>
        <begin position="1"/>
        <end position="229"/>
    </location>
</feature>
<feature type="non-terminal residue" evidence="2">
    <location>
        <position position="229"/>
    </location>
</feature>
<sequence>MKVNILQIDIVWENKAQNYKNLENKISKIDKDVDLIVLPEMFNTGFMMNPKETASHESEIVEWMYNQVKNTHTAIVGSAAIFVGGEITNRLYFVTHDKKVYTYDKNHLFIHAGEGDKYTQGHSREIIKYKGFKILLTICFDLRFPVFNCNDNEYDILLNVACWPESRRNHWKSLLIARAIENQVYVIACNRVGNDPNFSYAGDSMIIDYNGDVIAHADYQETILISKLD</sequence>
<comment type="caution">
    <text evidence="2">The sequence shown here is derived from an EMBL/GenBank/DDBJ whole genome shotgun (WGS) entry which is preliminary data.</text>
</comment>
<organism evidence="2 3">
    <name type="scientific">Elysia chlorotica</name>
    <name type="common">Eastern emerald elysia</name>
    <name type="synonym">Sea slug</name>
    <dbReference type="NCBI Taxonomy" id="188477"/>
    <lineage>
        <taxon>Eukaryota</taxon>
        <taxon>Metazoa</taxon>
        <taxon>Spiralia</taxon>
        <taxon>Lophotrochozoa</taxon>
        <taxon>Mollusca</taxon>
        <taxon>Gastropoda</taxon>
        <taxon>Heterobranchia</taxon>
        <taxon>Euthyneura</taxon>
        <taxon>Panpulmonata</taxon>
        <taxon>Sacoglossa</taxon>
        <taxon>Placobranchoidea</taxon>
        <taxon>Plakobranchidae</taxon>
        <taxon>Elysia</taxon>
    </lineage>
</organism>
<dbReference type="Gene3D" id="3.60.110.10">
    <property type="entry name" value="Carbon-nitrogen hydrolase"/>
    <property type="match status" value="1"/>
</dbReference>
<dbReference type="OrthoDB" id="8300217at2759"/>
<dbReference type="GO" id="GO:0106008">
    <property type="term" value="F:2-oxoglutaramate amidase activity"/>
    <property type="evidence" value="ECO:0007669"/>
    <property type="project" value="TreeGrafter"/>
</dbReference>
<accession>A0A3S0Z325</accession>
<dbReference type="InterPro" id="IPR036526">
    <property type="entry name" value="C-N_Hydrolase_sf"/>
</dbReference>
<reference evidence="2 3" key="1">
    <citation type="submission" date="2019-01" db="EMBL/GenBank/DDBJ databases">
        <title>A draft genome assembly of the solar-powered sea slug Elysia chlorotica.</title>
        <authorList>
            <person name="Cai H."/>
            <person name="Li Q."/>
            <person name="Fang X."/>
            <person name="Li J."/>
            <person name="Curtis N.E."/>
            <person name="Altenburger A."/>
            <person name="Shibata T."/>
            <person name="Feng M."/>
            <person name="Maeda T."/>
            <person name="Schwartz J.A."/>
            <person name="Shigenobu S."/>
            <person name="Lundholm N."/>
            <person name="Nishiyama T."/>
            <person name="Yang H."/>
            <person name="Hasebe M."/>
            <person name="Li S."/>
            <person name="Pierce S.K."/>
            <person name="Wang J."/>
        </authorList>
    </citation>
    <scope>NUCLEOTIDE SEQUENCE [LARGE SCALE GENOMIC DNA]</scope>
    <source>
        <strain evidence="2">EC2010</strain>
        <tissue evidence="2">Whole organism of an adult</tissue>
    </source>
</reference>
<name>A0A3S0Z325_ELYCH</name>